<evidence type="ECO:0000313" key="2">
    <source>
        <dbReference type="Proteomes" id="UP000001844"/>
    </source>
</evidence>
<dbReference type="Proteomes" id="UP000001844">
    <property type="component" value="Chromosome"/>
</dbReference>
<dbReference type="EMBL" id="CP001798">
    <property type="protein sequence ID" value="ADE14670.1"/>
    <property type="molecule type" value="Genomic_DNA"/>
</dbReference>
<accession>D5C1N7</accession>
<protein>
    <submittedName>
        <fullName evidence="1">Uncharacterized protein</fullName>
    </submittedName>
</protein>
<proteinExistence type="predicted"/>
<dbReference type="eggNOG" id="ENOG5033IP8">
    <property type="taxonomic scope" value="Bacteria"/>
</dbReference>
<dbReference type="KEGG" id="nhl:Nhal_1529"/>
<dbReference type="STRING" id="472759.Nhal_1529"/>
<name>D5C1N7_NITHN</name>
<dbReference type="AlphaFoldDB" id="D5C1N7"/>
<gene>
    <name evidence="1" type="ordered locus">Nhal_1529</name>
</gene>
<keyword evidence="2" id="KW-1185">Reference proteome</keyword>
<reference evidence="2" key="1">
    <citation type="submission" date="2010-04" db="EMBL/GenBank/DDBJ databases">
        <title>Complete genome sequence of Nitrosococcus halophilus Nc4, a salt-adapted, aerobic obligate ammonia-oxidizing sulfur purple bacterium.</title>
        <authorList>
            <consortium name="US DOE Joint Genome Institute"/>
            <person name="Campbell M.A."/>
            <person name="Malfatti S.A."/>
            <person name="Chain P.S.G."/>
            <person name="Heidelberg J.F."/>
            <person name="Ward B.B."/>
            <person name="Klotz M.G."/>
        </authorList>
    </citation>
    <scope>NUCLEOTIDE SEQUENCE [LARGE SCALE GENOMIC DNA]</scope>
    <source>
        <strain evidence="2">Nc4</strain>
    </source>
</reference>
<organism evidence="1 2">
    <name type="scientific">Nitrosococcus halophilus (strain Nc4)</name>
    <dbReference type="NCBI Taxonomy" id="472759"/>
    <lineage>
        <taxon>Bacteria</taxon>
        <taxon>Pseudomonadati</taxon>
        <taxon>Pseudomonadota</taxon>
        <taxon>Gammaproteobacteria</taxon>
        <taxon>Chromatiales</taxon>
        <taxon>Chromatiaceae</taxon>
        <taxon>Nitrosococcus</taxon>
    </lineage>
</organism>
<sequence length="187" mass="21554">MLPQFILRLSLYNSIVISMALWLSSCQTTPAPPPECTLPQTTGVKQAFTHTRKELSRSECHFRFDAYFDRLLDTAAGDPNPQHSEHFSEFLIWANSQDIITRRNAEEYYNRYFNAKFVSLPNEYSNCAYTCRMKDEIVHNMKEELRQKDKGLLKIMANKRAYARANSLHDSILTVLEATCTACATSR</sequence>
<dbReference type="HOGENOM" id="CLU_1445515_0_0_6"/>
<evidence type="ECO:0000313" key="1">
    <source>
        <dbReference type="EMBL" id="ADE14670.1"/>
    </source>
</evidence>